<evidence type="ECO:0000256" key="1">
    <source>
        <dbReference type="ARBA" id="ARBA00004496"/>
    </source>
</evidence>
<evidence type="ECO:0000256" key="2">
    <source>
        <dbReference type="ARBA" id="ARBA00022490"/>
    </source>
</evidence>
<dbReference type="WBParaSite" id="jg1317">
    <property type="protein sequence ID" value="jg1317"/>
    <property type="gene ID" value="jg1317"/>
</dbReference>
<evidence type="ECO:0000313" key="10">
    <source>
        <dbReference type="Proteomes" id="UP000887574"/>
    </source>
</evidence>
<dbReference type="AlphaFoldDB" id="A0A915CWS8"/>
<dbReference type="InterPro" id="IPR013098">
    <property type="entry name" value="Ig_I-set"/>
</dbReference>
<dbReference type="InterPro" id="IPR003599">
    <property type="entry name" value="Ig_sub"/>
</dbReference>
<evidence type="ECO:0000259" key="9">
    <source>
        <dbReference type="PROSITE" id="PS50835"/>
    </source>
</evidence>
<evidence type="ECO:0000256" key="7">
    <source>
        <dbReference type="ARBA" id="ARBA00023157"/>
    </source>
</evidence>
<dbReference type="InterPro" id="IPR032675">
    <property type="entry name" value="LRR_dom_sf"/>
</dbReference>
<dbReference type="SMART" id="SM00408">
    <property type="entry name" value="IGc2"/>
    <property type="match status" value="2"/>
</dbReference>
<comment type="subcellular location">
    <subcellularLocation>
        <location evidence="1">Cytoplasm</location>
    </subcellularLocation>
</comment>
<evidence type="ECO:0000256" key="4">
    <source>
        <dbReference type="ARBA" id="ARBA00022614"/>
    </source>
</evidence>
<evidence type="ECO:0000256" key="6">
    <source>
        <dbReference type="ARBA" id="ARBA00022737"/>
    </source>
</evidence>
<dbReference type="PANTHER" id="PTHR35971">
    <property type="entry name" value="SI:DKEY-31G6.6"/>
    <property type="match status" value="1"/>
</dbReference>
<dbReference type="Proteomes" id="UP000887574">
    <property type="component" value="Unplaced"/>
</dbReference>
<keyword evidence="10" id="KW-1185">Reference proteome</keyword>
<evidence type="ECO:0000313" key="11">
    <source>
        <dbReference type="WBParaSite" id="jg1317"/>
    </source>
</evidence>
<keyword evidence="2" id="KW-0963">Cytoplasm</keyword>
<feature type="domain" description="Ig-like" evidence="9">
    <location>
        <begin position="264"/>
        <end position="324"/>
    </location>
</feature>
<dbReference type="SMART" id="SM00409">
    <property type="entry name" value="IG"/>
    <property type="match status" value="1"/>
</dbReference>
<evidence type="ECO:0000256" key="8">
    <source>
        <dbReference type="ARBA" id="ARBA00023180"/>
    </source>
</evidence>
<feature type="domain" description="Ig-like" evidence="9">
    <location>
        <begin position="47"/>
        <end position="156"/>
    </location>
</feature>
<feature type="domain" description="Ig-like" evidence="9">
    <location>
        <begin position="171"/>
        <end position="257"/>
    </location>
</feature>
<dbReference type="InterPro" id="IPR013783">
    <property type="entry name" value="Ig-like_fold"/>
</dbReference>
<accession>A0A915CWS8</accession>
<evidence type="ECO:0000256" key="3">
    <source>
        <dbReference type="ARBA" id="ARBA00022553"/>
    </source>
</evidence>
<dbReference type="InterPro" id="IPR052385">
    <property type="entry name" value="Obscurin/Obscurin-like_Reg"/>
</dbReference>
<dbReference type="PANTHER" id="PTHR35971:SF5">
    <property type="entry name" value="OBSCURIN LIKE CYTOSKELETAL ADAPTOR 1"/>
    <property type="match status" value="1"/>
</dbReference>
<dbReference type="SMART" id="SM00082">
    <property type="entry name" value="LRRCT"/>
    <property type="match status" value="1"/>
</dbReference>
<sequence length="344" mass="38692">MVDLRLAHNPWNCDCRIIPTIELLKSKPILQNHVSDISSGKAQCQNPGNRRFSAIAELSVDQVKCFQANVLQSNNAFQLTCYLDGASNSSVLQLSAANIQWLYQDAPLSQNLSGEYELLDNGSLLVFNSRLDLTKFQCALNYVLSPSRQLRHTSTTAPQSAYSVQQHPGPPRFTYVLRERSFREGSAVKLNCEVVGKPRPQITWSFNGQAVEVSRKYQFRSDNTELIIYPFLEHDVGSYTCEAVNTHGRIESTATISLIRSSPPVIVEGPKGQTVKVGHRAKFVCKARGEPKPAITWFFDGSEIPPELKRHYRVSDDSSELTLKMWADKTKEAFPAWRAMQWAL</sequence>
<proteinExistence type="predicted"/>
<keyword evidence="5" id="KW-0732">Signal</keyword>
<keyword evidence="8" id="KW-0325">Glycoprotein</keyword>
<dbReference type="GO" id="GO:0005737">
    <property type="term" value="C:cytoplasm"/>
    <property type="evidence" value="ECO:0007669"/>
    <property type="project" value="UniProtKB-SubCell"/>
</dbReference>
<keyword evidence="6" id="KW-0677">Repeat</keyword>
<dbReference type="InterPro" id="IPR036179">
    <property type="entry name" value="Ig-like_dom_sf"/>
</dbReference>
<dbReference type="Gene3D" id="2.60.40.10">
    <property type="entry name" value="Immunoglobulins"/>
    <property type="match status" value="2"/>
</dbReference>
<dbReference type="InterPro" id="IPR003598">
    <property type="entry name" value="Ig_sub2"/>
</dbReference>
<name>A0A915CWS8_9BILA</name>
<dbReference type="InterPro" id="IPR007110">
    <property type="entry name" value="Ig-like_dom"/>
</dbReference>
<evidence type="ECO:0000256" key="5">
    <source>
        <dbReference type="ARBA" id="ARBA00022729"/>
    </source>
</evidence>
<dbReference type="Gene3D" id="3.80.10.10">
    <property type="entry name" value="Ribonuclease Inhibitor"/>
    <property type="match status" value="1"/>
</dbReference>
<protein>
    <submittedName>
        <fullName evidence="11">Ig-like domain-containing protein</fullName>
    </submittedName>
</protein>
<organism evidence="10 11">
    <name type="scientific">Ditylenchus dipsaci</name>
    <dbReference type="NCBI Taxonomy" id="166011"/>
    <lineage>
        <taxon>Eukaryota</taxon>
        <taxon>Metazoa</taxon>
        <taxon>Ecdysozoa</taxon>
        <taxon>Nematoda</taxon>
        <taxon>Chromadorea</taxon>
        <taxon>Rhabditida</taxon>
        <taxon>Tylenchina</taxon>
        <taxon>Tylenchomorpha</taxon>
        <taxon>Sphaerularioidea</taxon>
        <taxon>Anguinidae</taxon>
        <taxon>Anguininae</taxon>
        <taxon>Ditylenchus</taxon>
    </lineage>
</organism>
<dbReference type="InterPro" id="IPR000483">
    <property type="entry name" value="Cys-rich_flank_reg_C"/>
</dbReference>
<dbReference type="PROSITE" id="PS50835">
    <property type="entry name" value="IG_LIKE"/>
    <property type="match status" value="3"/>
</dbReference>
<keyword evidence="4" id="KW-0433">Leucine-rich repeat</keyword>
<dbReference type="Pfam" id="PF07679">
    <property type="entry name" value="I-set"/>
    <property type="match status" value="2"/>
</dbReference>
<keyword evidence="3" id="KW-0597">Phosphoprotein</keyword>
<dbReference type="SUPFAM" id="SSF48726">
    <property type="entry name" value="Immunoglobulin"/>
    <property type="match status" value="2"/>
</dbReference>
<keyword evidence="7" id="KW-1015">Disulfide bond</keyword>
<dbReference type="FunFam" id="2.60.40.10:FF:001895">
    <property type="entry name" value="PeroXidasiN (Drosophila peroxidase) homolog"/>
    <property type="match status" value="1"/>
</dbReference>
<reference evidence="11" key="1">
    <citation type="submission" date="2022-11" db="UniProtKB">
        <authorList>
            <consortium name="WormBaseParasite"/>
        </authorList>
    </citation>
    <scope>IDENTIFICATION</scope>
</reference>